<protein>
    <submittedName>
        <fullName evidence="2">Uncharacterized protein</fullName>
    </submittedName>
</protein>
<reference evidence="2 3" key="1">
    <citation type="journal article" date="2023" name="Mol. Biol. Evol.">
        <title>Genomics of Secondarily Temperate Adaptation in the Only Non-Antarctic Icefish.</title>
        <authorList>
            <person name="Rivera-Colon A.G."/>
            <person name="Rayamajhi N."/>
            <person name="Minhas B.F."/>
            <person name="Madrigal G."/>
            <person name="Bilyk K.T."/>
            <person name="Yoon V."/>
            <person name="Hune M."/>
            <person name="Gregory S."/>
            <person name="Cheng C.H.C."/>
            <person name="Catchen J.M."/>
        </authorList>
    </citation>
    <scope>NUCLEOTIDE SEQUENCE [LARGE SCALE GENOMIC DNA]</scope>
    <source>
        <strain evidence="2">JC2023a</strain>
    </source>
</reference>
<evidence type="ECO:0000313" key="3">
    <source>
        <dbReference type="Proteomes" id="UP001335648"/>
    </source>
</evidence>
<feature type="region of interest" description="Disordered" evidence="1">
    <location>
        <begin position="44"/>
        <end position="82"/>
    </location>
</feature>
<keyword evidence="3" id="KW-1185">Reference proteome</keyword>
<comment type="caution">
    <text evidence="2">The sequence shown here is derived from an EMBL/GenBank/DDBJ whole genome shotgun (WGS) entry which is preliminary data.</text>
</comment>
<accession>A0AAN8BNA9</accession>
<dbReference type="InterPro" id="IPR023393">
    <property type="entry name" value="START-like_dom_sf"/>
</dbReference>
<evidence type="ECO:0000313" key="2">
    <source>
        <dbReference type="EMBL" id="KAK5888401.1"/>
    </source>
</evidence>
<proteinExistence type="predicted"/>
<name>A0AAN8BNA9_9TELE</name>
<gene>
    <name evidence="2" type="ORF">CesoFtcFv8_014500</name>
</gene>
<dbReference type="Proteomes" id="UP001335648">
    <property type="component" value="Unassembled WGS sequence"/>
</dbReference>
<dbReference type="AlphaFoldDB" id="A0AAN8BNA9"/>
<sequence length="82" mass="8874">MSLVSYYNQASPEVIPYISTDIAGLSSTFYHTFSSCSQYLAKNRLQSASEEPTGPDQTRNTDSPTWDAAADGLSAPPHSTKL</sequence>
<dbReference type="Gene3D" id="3.30.530.20">
    <property type="match status" value="1"/>
</dbReference>
<organism evidence="2 3">
    <name type="scientific">Champsocephalus esox</name>
    <name type="common">pike icefish</name>
    <dbReference type="NCBI Taxonomy" id="159716"/>
    <lineage>
        <taxon>Eukaryota</taxon>
        <taxon>Metazoa</taxon>
        <taxon>Chordata</taxon>
        <taxon>Craniata</taxon>
        <taxon>Vertebrata</taxon>
        <taxon>Euteleostomi</taxon>
        <taxon>Actinopterygii</taxon>
        <taxon>Neopterygii</taxon>
        <taxon>Teleostei</taxon>
        <taxon>Neoteleostei</taxon>
        <taxon>Acanthomorphata</taxon>
        <taxon>Eupercaria</taxon>
        <taxon>Perciformes</taxon>
        <taxon>Notothenioidei</taxon>
        <taxon>Channichthyidae</taxon>
        <taxon>Champsocephalus</taxon>
    </lineage>
</organism>
<feature type="compositionally biased region" description="Polar residues" evidence="1">
    <location>
        <begin position="44"/>
        <end position="64"/>
    </location>
</feature>
<evidence type="ECO:0000256" key="1">
    <source>
        <dbReference type="SAM" id="MobiDB-lite"/>
    </source>
</evidence>
<dbReference type="EMBL" id="JAULUE010002057">
    <property type="protein sequence ID" value="KAK5888401.1"/>
    <property type="molecule type" value="Genomic_DNA"/>
</dbReference>